<dbReference type="PANTHER" id="PTHR31677:SF212">
    <property type="entry name" value="ETHYLENE-RESPONSIVE TRANSCRIPTION FACTOR 8"/>
    <property type="match status" value="1"/>
</dbReference>
<organism evidence="9">
    <name type="scientific">Ammopiptanthus mongolicus</name>
    <name type="common">Piptanthus mongolicus</name>
    <dbReference type="NCBI Taxonomy" id="126911"/>
    <lineage>
        <taxon>Eukaryota</taxon>
        <taxon>Viridiplantae</taxon>
        <taxon>Streptophyta</taxon>
        <taxon>Embryophyta</taxon>
        <taxon>Tracheophyta</taxon>
        <taxon>Spermatophyta</taxon>
        <taxon>Magnoliopsida</taxon>
        <taxon>eudicotyledons</taxon>
        <taxon>Gunneridae</taxon>
        <taxon>Pentapetalae</taxon>
        <taxon>rosids</taxon>
        <taxon>fabids</taxon>
        <taxon>Fabales</taxon>
        <taxon>Fabaceae</taxon>
        <taxon>Papilionoideae</taxon>
        <taxon>50 kb inversion clade</taxon>
        <taxon>genistoids sensu lato</taxon>
        <taxon>core genistoids</taxon>
        <taxon>Sophoreae</taxon>
        <taxon>Ammopiptanthus</taxon>
    </lineage>
</organism>
<dbReference type="EMBL" id="EF549576">
    <property type="protein sequence ID" value="ABQ18324.1"/>
    <property type="molecule type" value="mRNA"/>
</dbReference>
<keyword evidence="3" id="KW-0805">Transcription regulation</keyword>
<evidence type="ECO:0000256" key="5">
    <source>
        <dbReference type="ARBA" id="ARBA00023163"/>
    </source>
</evidence>
<feature type="domain" description="AP2/ERF" evidence="8">
    <location>
        <begin position="29"/>
        <end position="86"/>
    </location>
</feature>
<dbReference type="GO" id="GO:0005634">
    <property type="term" value="C:nucleus"/>
    <property type="evidence" value="ECO:0007669"/>
    <property type="project" value="UniProtKB-SubCell"/>
</dbReference>
<accession>A5HSG1</accession>
<dbReference type="PROSITE" id="PS51032">
    <property type="entry name" value="AP2_ERF"/>
    <property type="match status" value="1"/>
</dbReference>
<protein>
    <submittedName>
        <fullName evidence="9">Ethylene-responsive transcription factor</fullName>
    </submittedName>
</protein>
<gene>
    <name evidence="9" type="primary">ERE</name>
</gene>
<evidence type="ECO:0000313" key="9">
    <source>
        <dbReference type="EMBL" id="ABQ18324.1"/>
    </source>
</evidence>
<proteinExistence type="evidence at transcript level"/>
<dbReference type="PANTHER" id="PTHR31677">
    <property type="entry name" value="AP2 DOMAIN CLASS TRANSCRIPTION FACTOR"/>
    <property type="match status" value="1"/>
</dbReference>
<name>A5HSG1_AMMMO</name>
<keyword evidence="4" id="KW-0238">DNA-binding</keyword>
<reference evidence="9" key="1">
    <citation type="submission" date="2007-04" db="EMBL/GenBank/DDBJ databases">
        <authorList>
            <person name="Guo J.F."/>
            <person name="Sun G.Q."/>
            <person name="Qiao H.L."/>
            <person name="Jia L.M."/>
        </authorList>
    </citation>
    <scope>NUCLEOTIDE SEQUENCE</scope>
</reference>
<evidence type="ECO:0000256" key="4">
    <source>
        <dbReference type="ARBA" id="ARBA00023125"/>
    </source>
</evidence>
<evidence type="ECO:0000256" key="1">
    <source>
        <dbReference type="ARBA" id="ARBA00004123"/>
    </source>
</evidence>
<evidence type="ECO:0000256" key="3">
    <source>
        <dbReference type="ARBA" id="ARBA00023015"/>
    </source>
</evidence>
<evidence type="ECO:0000259" key="8">
    <source>
        <dbReference type="PROSITE" id="PS51032"/>
    </source>
</evidence>
<feature type="region of interest" description="Disordered" evidence="7">
    <location>
        <begin position="1"/>
        <end position="24"/>
    </location>
</feature>
<evidence type="ECO:0000256" key="6">
    <source>
        <dbReference type="ARBA" id="ARBA00023242"/>
    </source>
</evidence>
<comment type="subcellular location">
    <subcellularLocation>
        <location evidence="1">Nucleus</location>
    </subcellularLocation>
</comment>
<keyword evidence="6" id="KW-0539">Nucleus</keyword>
<dbReference type="CDD" id="cd00018">
    <property type="entry name" value="AP2"/>
    <property type="match status" value="1"/>
</dbReference>
<feature type="compositionally biased region" description="Low complexity" evidence="7">
    <location>
        <begin position="10"/>
        <end position="21"/>
    </location>
</feature>
<dbReference type="InterPro" id="IPR036955">
    <property type="entry name" value="AP2/ERF_dom_sf"/>
</dbReference>
<keyword evidence="2" id="KW-0936">Ethylene signaling pathway</keyword>
<dbReference type="GO" id="GO:0003677">
    <property type="term" value="F:DNA binding"/>
    <property type="evidence" value="ECO:0007669"/>
    <property type="project" value="UniProtKB-KW"/>
</dbReference>
<evidence type="ECO:0000256" key="7">
    <source>
        <dbReference type="SAM" id="MobiDB-lite"/>
    </source>
</evidence>
<sequence>MRNPSSMAVKQNQNLKKNNNNIGAEVQVHYRGVRKRPWGRYAAEIRDPARKTRVWLGTFDTAAEAARAYDAAARQFRGLKAKTNFPSENNQCSTVESSTPDSPEREVTRRCDDVCGIDRFPFLPLQTRHVAFGGEGLDVAPVRPVFFSEPAVGTEFVSQSCPIRFDPEPVEFNGGFGIGAQSESDSSFVVDCKPKTVLNLDLKLALPIDA</sequence>
<dbReference type="InterPro" id="IPR001471">
    <property type="entry name" value="AP2/ERF_dom"/>
</dbReference>
<dbReference type="GO" id="GO:0003700">
    <property type="term" value="F:DNA-binding transcription factor activity"/>
    <property type="evidence" value="ECO:0007669"/>
    <property type="project" value="InterPro"/>
</dbReference>
<dbReference type="GO" id="GO:0009873">
    <property type="term" value="P:ethylene-activated signaling pathway"/>
    <property type="evidence" value="ECO:0007669"/>
    <property type="project" value="UniProtKB-KW"/>
</dbReference>
<dbReference type="SMART" id="SM00380">
    <property type="entry name" value="AP2"/>
    <property type="match status" value="1"/>
</dbReference>
<dbReference type="Pfam" id="PF00847">
    <property type="entry name" value="AP2"/>
    <property type="match status" value="1"/>
</dbReference>
<feature type="compositionally biased region" description="Polar residues" evidence="7">
    <location>
        <begin position="87"/>
        <end position="101"/>
    </location>
</feature>
<dbReference type="Gene3D" id="3.30.730.10">
    <property type="entry name" value="AP2/ERF domain"/>
    <property type="match status" value="1"/>
</dbReference>
<dbReference type="SUPFAM" id="SSF54171">
    <property type="entry name" value="DNA-binding domain"/>
    <property type="match status" value="1"/>
</dbReference>
<dbReference type="InterPro" id="IPR016177">
    <property type="entry name" value="DNA-bd_dom_sf"/>
</dbReference>
<dbReference type="AlphaFoldDB" id="A5HSG1"/>
<dbReference type="FunFam" id="3.30.730.10:FF:000001">
    <property type="entry name" value="Ethylene-responsive transcription factor 2"/>
    <property type="match status" value="1"/>
</dbReference>
<keyword evidence="5" id="KW-0804">Transcription</keyword>
<dbReference type="PRINTS" id="PR00367">
    <property type="entry name" value="ETHRSPELEMNT"/>
</dbReference>
<feature type="region of interest" description="Disordered" evidence="7">
    <location>
        <begin position="87"/>
        <end position="106"/>
    </location>
</feature>
<evidence type="ECO:0000256" key="2">
    <source>
        <dbReference type="ARBA" id="ARBA00022745"/>
    </source>
</evidence>